<dbReference type="InterPro" id="IPR013783">
    <property type="entry name" value="Ig-like_fold"/>
</dbReference>
<dbReference type="InterPro" id="IPR052827">
    <property type="entry name" value="CHS_Export/Cell_Fusion_Reg"/>
</dbReference>
<feature type="region of interest" description="Disordered" evidence="2">
    <location>
        <begin position="272"/>
        <end position="415"/>
    </location>
</feature>
<dbReference type="PROSITE" id="PS50853">
    <property type="entry name" value="FN3"/>
    <property type="match status" value="1"/>
</dbReference>
<evidence type="ECO:0000256" key="2">
    <source>
        <dbReference type="SAM" id="MobiDB-lite"/>
    </source>
</evidence>
<dbReference type="InterPro" id="IPR036420">
    <property type="entry name" value="BRCT_dom_sf"/>
</dbReference>
<feature type="repeat" description="WD" evidence="1">
    <location>
        <begin position="601"/>
        <end position="636"/>
    </location>
</feature>
<dbReference type="Proteomes" id="UP001050691">
    <property type="component" value="Unassembled WGS sequence"/>
</dbReference>
<reference evidence="5" key="1">
    <citation type="submission" date="2021-10" db="EMBL/GenBank/DDBJ databases">
        <title>De novo Genome Assembly of Clathrus columnatus (Basidiomycota, Fungi) Using Illumina and Nanopore Sequence Data.</title>
        <authorList>
            <person name="Ogiso-Tanaka E."/>
            <person name="Itagaki H."/>
            <person name="Hosoya T."/>
            <person name="Hosaka K."/>
        </authorList>
    </citation>
    <scope>NUCLEOTIDE SEQUENCE</scope>
    <source>
        <strain evidence="5">MO-923</strain>
    </source>
</reference>
<keyword evidence="6" id="KW-1185">Reference proteome</keyword>
<protein>
    <submittedName>
        <fullName evidence="5">Uncharacterized protein</fullName>
    </submittedName>
</protein>
<dbReference type="Pfam" id="PF16892">
    <property type="entry name" value="CHS5_N"/>
    <property type="match status" value="1"/>
</dbReference>
<accession>A0AAV5ASW1</accession>
<dbReference type="SMART" id="SM00292">
    <property type="entry name" value="BRCT"/>
    <property type="match status" value="1"/>
</dbReference>
<dbReference type="PROSITE" id="PS50172">
    <property type="entry name" value="BRCT"/>
    <property type="match status" value="1"/>
</dbReference>
<feature type="repeat" description="WD" evidence="1">
    <location>
        <begin position="688"/>
        <end position="708"/>
    </location>
</feature>
<dbReference type="AlphaFoldDB" id="A0AAV5ASW1"/>
<dbReference type="SUPFAM" id="SSF49265">
    <property type="entry name" value="Fibronectin type III"/>
    <property type="match status" value="1"/>
</dbReference>
<feature type="compositionally biased region" description="Polar residues" evidence="2">
    <location>
        <begin position="273"/>
        <end position="283"/>
    </location>
</feature>
<evidence type="ECO:0000259" key="3">
    <source>
        <dbReference type="PROSITE" id="PS50172"/>
    </source>
</evidence>
<dbReference type="Gene3D" id="6.20.120.50">
    <property type="match status" value="1"/>
</dbReference>
<dbReference type="Pfam" id="PF00533">
    <property type="entry name" value="BRCT"/>
    <property type="match status" value="1"/>
</dbReference>
<evidence type="ECO:0000313" key="5">
    <source>
        <dbReference type="EMBL" id="GJJ15851.1"/>
    </source>
</evidence>
<dbReference type="InterPro" id="IPR001357">
    <property type="entry name" value="BRCT_dom"/>
</dbReference>
<sequence length="750" mass="81138">MVKSKDSFTFTVGKLDAGMAILIGDRAHLIEFPSILLPPGVTSGSIVNIAVHRNVAEENRQKEEFGRLQEEIYQTFGTKTPETPNLQLRNVTQTSVTLEWAPIEAATAKIRSLDIFKNGQRVGSVPSPLRDTYTRLSGLEVDKDYTFQLILRTTAGTYPSNILRIRTHTIHDTSGISVCFGNVEDPVMLEQAKEVLEDMKAKWSDKIQIDTTHFVCSTPNNPASSPTRSSAELGSVEYQRAVQMSIPIVQPHWLFACHKEKKMVPIANFYLGTKQSPPSFTRPQSLQLSRSHSSASPSSAAPSNHRASMPVIPTNRTDSSSPSANQEDEEKAAAIRKGIMNKDFRFPRAPPAITEEPSGEADRPSDAREEEEEEEEGKTDNNKPFEVTPPEVFTPPVVSKDEEPVTEVDDNDDDVGPTVEVDLSHSGAVWGIRWTAKDTVISISADGSIVQWDSSTGQKLSALPPHTLGLVSLSVSEAGDHALFNTIEGLTKLWNLSDGSIVGSHESFAKTSGKSRQNPVWAVSLHPNAQSYASTGSDGAVTIRSASSSDFGSGIHNMSPGKTRYGMSLAHSPDGSKIALSSETGQIYMFDLESSQLLNTSTSHAMCVRSLAWSPDSQLLVSASDDKRLIIHDVRNAGKGGGTVASLTGHSSWVLNASISPDAGLIVSGWGYNSLLTLLCSSLKTHFASSADRTIKVWDMAARTAVSTIQDTNEIWTVSWRPKISSSGPGAFVSGSDDGTIKWWRGAGMG</sequence>
<dbReference type="GO" id="GO:0000747">
    <property type="term" value="P:conjugation with cellular fusion"/>
    <property type="evidence" value="ECO:0007669"/>
    <property type="project" value="TreeGrafter"/>
</dbReference>
<feature type="compositionally biased region" description="Acidic residues" evidence="2">
    <location>
        <begin position="368"/>
        <end position="377"/>
    </location>
</feature>
<dbReference type="InterPro" id="IPR001680">
    <property type="entry name" value="WD40_rpt"/>
</dbReference>
<dbReference type="PROSITE" id="PS50294">
    <property type="entry name" value="WD_REPEATS_REGION"/>
    <property type="match status" value="1"/>
</dbReference>
<keyword evidence="1" id="KW-0853">WD repeat</keyword>
<dbReference type="CDD" id="cd13945">
    <property type="entry name" value="Chs5_N"/>
    <property type="match status" value="1"/>
</dbReference>
<dbReference type="SUPFAM" id="SSF52113">
    <property type="entry name" value="BRCT domain"/>
    <property type="match status" value="1"/>
</dbReference>
<feature type="compositionally biased region" description="Acidic residues" evidence="2">
    <location>
        <begin position="404"/>
        <end position="415"/>
    </location>
</feature>
<dbReference type="Gene3D" id="2.60.40.10">
    <property type="entry name" value="Immunoglobulins"/>
    <property type="match status" value="1"/>
</dbReference>
<dbReference type="Pfam" id="PF00400">
    <property type="entry name" value="WD40"/>
    <property type="match status" value="3"/>
</dbReference>
<dbReference type="InterPro" id="IPR036322">
    <property type="entry name" value="WD40_repeat_dom_sf"/>
</dbReference>
<dbReference type="CDD" id="cd00200">
    <property type="entry name" value="WD40"/>
    <property type="match status" value="1"/>
</dbReference>
<gene>
    <name evidence="5" type="ORF">Clacol_010129</name>
</gene>
<dbReference type="GO" id="GO:0034044">
    <property type="term" value="C:exomer complex"/>
    <property type="evidence" value="ECO:0007669"/>
    <property type="project" value="TreeGrafter"/>
</dbReference>
<dbReference type="Gene3D" id="2.130.10.10">
    <property type="entry name" value="YVTN repeat-like/Quinoprotein amine dehydrogenase"/>
    <property type="match status" value="3"/>
</dbReference>
<dbReference type="InterPro" id="IPR015943">
    <property type="entry name" value="WD40/YVTN_repeat-like_dom_sf"/>
</dbReference>
<feature type="compositionally biased region" description="Low complexity" evidence="2">
    <location>
        <begin position="284"/>
        <end position="308"/>
    </location>
</feature>
<evidence type="ECO:0000256" key="1">
    <source>
        <dbReference type="PROSITE-ProRule" id="PRU00221"/>
    </source>
</evidence>
<dbReference type="PANTHER" id="PTHR47351">
    <property type="entry name" value="CHITIN BIOSYNTHESIS PROTEIN CHS5"/>
    <property type="match status" value="1"/>
</dbReference>
<dbReference type="EMBL" id="BPWL01000011">
    <property type="protein sequence ID" value="GJJ15851.1"/>
    <property type="molecule type" value="Genomic_DNA"/>
</dbReference>
<dbReference type="PANTHER" id="PTHR47351:SF1">
    <property type="entry name" value="CHITIN BIOSYNTHESIS PROTEIN CHS5"/>
    <property type="match status" value="1"/>
</dbReference>
<dbReference type="InterPro" id="IPR003961">
    <property type="entry name" value="FN3_dom"/>
</dbReference>
<organism evidence="5 6">
    <name type="scientific">Clathrus columnatus</name>
    <dbReference type="NCBI Taxonomy" id="1419009"/>
    <lineage>
        <taxon>Eukaryota</taxon>
        <taxon>Fungi</taxon>
        <taxon>Dikarya</taxon>
        <taxon>Basidiomycota</taxon>
        <taxon>Agaricomycotina</taxon>
        <taxon>Agaricomycetes</taxon>
        <taxon>Phallomycetidae</taxon>
        <taxon>Phallales</taxon>
        <taxon>Clathraceae</taxon>
        <taxon>Clathrus</taxon>
    </lineage>
</organism>
<dbReference type="InterPro" id="IPR031673">
    <property type="entry name" value="Chs5_N"/>
</dbReference>
<feature type="domain" description="Fibronectin type-III" evidence="4">
    <location>
        <begin position="80"/>
        <end position="173"/>
    </location>
</feature>
<comment type="caution">
    <text evidence="5">The sequence shown here is derived from an EMBL/GenBank/DDBJ whole genome shotgun (WGS) entry which is preliminary data.</text>
</comment>
<feature type="repeat" description="WD" evidence="1">
    <location>
        <begin position="422"/>
        <end position="462"/>
    </location>
</feature>
<proteinExistence type="predicted"/>
<feature type="compositionally biased region" description="Polar residues" evidence="2">
    <location>
        <begin position="314"/>
        <end position="325"/>
    </location>
</feature>
<dbReference type="InterPro" id="IPR036116">
    <property type="entry name" value="FN3_sf"/>
</dbReference>
<feature type="compositionally biased region" description="Low complexity" evidence="2">
    <location>
        <begin position="384"/>
        <end position="398"/>
    </location>
</feature>
<dbReference type="PROSITE" id="PS50082">
    <property type="entry name" value="WD_REPEATS_2"/>
    <property type="match status" value="3"/>
</dbReference>
<name>A0AAV5ASW1_9AGAM</name>
<dbReference type="CDD" id="cd00063">
    <property type="entry name" value="FN3"/>
    <property type="match status" value="1"/>
</dbReference>
<dbReference type="InterPro" id="IPR031669">
    <property type="entry name" value="Fn3_2"/>
</dbReference>
<dbReference type="SMART" id="SM00320">
    <property type="entry name" value="WD40"/>
    <property type="match status" value="7"/>
</dbReference>
<dbReference type="SUPFAM" id="SSF50978">
    <property type="entry name" value="WD40 repeat-like"/>
    <property type="match status" value="1"/>
</dbReference>
<evidence type="ECO:0000259" key="4">
    <source>
        <dbReference type="PROSITE" id="PS50853"/>
    </source>
</evidence>
<dbReference type="CDD" id="cd17742">
    <property type="entry name" value="BRCT_CHS5_like"/>
    <property type="match status" value="1"/>
</dbReference>
<feature type="domain" description="BRCT" evidence="3">
    <location>
        <begin position="174"/>
        <end position="271"/>
    </location>
</feature>
<dbReference type="Gene3D" id="3.40.50.10190">
    <property type="entry name" value="BRCT domain"/>
    <property type="match status" value="1"/>
</dbReference>
<evidence type="ECO:0000313" key="6">
    <source>
        <dbReference type="Proteomes" id="UP001050691"/>
    </source>
</evidence>
<dbReference type="Pfam" id="PF16893">
    <property type="entry name" value="fn3_2"/>
    <property type="match status" value="1"/>
</dbReference>
<dbReference type="GO" id="GO:0046983">
    <property type="term" value="F:protein dimerization activity"/>
    <property type="evidence" value="ECO:0007669"/>
    <property type="project" value="InterPro"/>
</dbReference>
<dbReference type="GO" id="GO:0006893">
    <property type="term" value="P:Golgi to plasma membrane transport"/>
    <property type="evidence" value="ECO:0007669"/>
    <property type="project" value="TreeGrafter"/>
</dbReference>
<dbReference type="GO" id="GO:0005802">
    <property type="term" value="C:trans-Golgi network"/>
    <property type="evidence" value="ECO:0007669"/>
    <property type="project" value="TreeGrafter"/>
</dbReference>